<dbReference type="Proteomes" id="UP000887566">
    <property type="component" value="Unplaced"/>
</dbReference>
<evidence type="ECO:0000256" key="1">
    <source>
        <dbReference type="SAM" id="SignalP"/>
    </source>
</evidence>
<accession>A0A914W5G8</accession>
<name>A0A914W5G8_9BILA</name>
<organism evidence="2 3">
    <name type="scientific">Plectus sambesii</name>
    <dbReference type="NCBI Taxonomy" id="2011161"/>
    <lineage>
        <taxon>Eukaryota</taxon>
        <taxon>Metazoa</taxon>
        <taxon>Ecdysozoa</taxon>
        <taxon>Nematoda</taxon>
        <taxon>Chromadorea</taxon>
        <taxon>Plectida</taxon>
        <taxon>Plectina</taxon>
        <taxon>Plectoidea</taxon>
        <taxon>Plectidae</taxon>
        <taxon>Plectus</taxon>
    </lineage>
</organism>
<dbReference type="AlphaFoldDB" id="A0A914W5G8"/>
<dbReference type="WBParaSite" id="PSAMB.scaffold3223size21744.g20740.t1">
    <property type="protein sequence ID" value="PSAMB.scaffold3223size21744.g20740.t1"/>
    <property type="gene ID" value="PSAMB.scaffold3223size21744.g20740"/>
</dbReference>
<sequence length="126" mass="14149">MFYCHTVALVALITASIVSSTSFSGRHRKLDGVEDHRTLSYHRTSSLHRRRHAAKLRPIEDLDEMDLFLNLFADGFQAKAGRGRRQLINRANKDNEGTKNRVQIDSTVLRVQLQSDANTAGTRDGG</sequence>
<feature type="chain" id="PRO_5038128021" evidence="1">
    <location>
        <begin position="21"/>
        <end position="126"/>
    </location>
</feature>
<proteinExistence type="predicted"/>
<keyword evidence="1" id="KW-0732">Signal</keyword>
<evidence type="ECO:0000313" key="2">
    <source>
        <dbReference type="Proteomes" id="UP000887566"/>
    </source>
</evidence>
<protein>
    <submittedName>
        <fullName evidence="3">Uncharacterized protein</fullName>
    </submittedName>
</protein>
<feature type="signal peptide" evidence="1">
    <location>
        <begin position="1"/>
        <end position="20"/>
    </location>
</feature>
<reference evidence="3" key="1">
    <citation type="submission" date="2022-11" db="UniProtKB">
        <authorList>
            <consortium name="WormBaseParasite"/>
        </authorList>
    </citation>
    <scope>IDENTIFICATION</scope>
</reference>
<keyword evidence="2" id="KW-1185">Reference proteome</keyword>
<evidence type="ECO:0000313" key="3">
    <source>
        <dbReference type="WBParaSite" id="PSAMB.scaffold3223size21744.g20740.t1"/>
    </source>
</evidence>